<reference evidence="4 5" key="1">
    <citation type="submission" date="2022-10" db="EMBL/GenBank/DDBJ databases">
        <title>Sphingomonas sp.</title>
        <authorList>
            <person name="Jin C."/>
        </authorList>
    </citation>
    <scope>NUCLEOTIDE SEQUENCE [LARGE SCALE GENOMIC DNA]</scope>
    <source>
        <strain evidence="4 5">BN140010</strain>
    </source>
</reference>
<dbReference type="Proteomes" id="UP001526246">
    <property type="component" value="Unassembled WGS sequence"/>
</dbReference>
<name>A0ABT3JC00_9SPHN</name>
<sequence length="434" mass="47259">MRRLLLLFAVLALSSCTRADDKTHVYLQRFFGECGAEYGGKTDVAKAEGECGIITTVTNAFNATDGKAVVDTNVIAWPGYPQLTAQMAARDPPDVVSMHENVISDYASKELLEPVEPYLKAAGLDAASFTKASQEGVTIGGRMYGLPWDTHGGLWHINTKLFAQAGLMRGGKPVLPSSPQELLTQARQFRKRTGKPYLIQSLVGDPAGAARNLYTYVMAQGQPVFPDARHLKVNTPEGRRVAEFFRQLTAEGLGTSNMDTPAAIAAFMSGEGGIYPTGTWMIGQFQQESATPGRPLYGSYAVMNYPRLWGQHVIYVGGHAWVVPKRERTPAQKAAIARLFRFMAQHNYDWARTGHLPAVTAVLDSPQFRALPHRADIAPLADIGRPLPGYVRRQSAVEGIVGEEMAGAITGQKSVPDALATAERRVNEFLAELD</sequence>
<dbReference type="Gene3D" id="3.40.190.10">
    <property type="entry name" value="Periplasmic binding protein-like II"/>
    <property type="match status" value="2"/>
</dbReference>
<dbReference type="InterPro" id="IPR050490">
    <property type="entry name" value="Bact_solute-bd_prot1"/>
</dbReference>
<comment type="subcellular location">
    <subcellularLocation>
        <location evidence="1">Periplasm</location>
    </subcellularLocation>
</comment>
<dbReference type="RefSeq" id="WP_264880436.1">
    <property type="nucleotide sequence ID" value="NZ_JAPDOB010000001.1"/>
</dbReference>
<evidence type="ECO:0000256" key="2">
    <source>
        <dbReference type="ARBA" id="ARBA00008520"/>
    </source>
</evidence>
<dbReference type="EMBL" id="JAPDOB010000001">
    <property type="protein sequence ID" value="MCW3796596.1"/>
    <property type="molecule type" value="Genomic_DNA"/>
</dbReference>
<evidence type="ECO:0000256" key="1">
    <source>
        <dbReference type="ARBA" id="ARBA00004418"/>
    </source>
</evidence>
<keyword evidence="5" id="KW-1185">Reference proteome</keyword>
<feature type="signal peptide" evidence="3">
    <location>
        <begin position="1"/>
        <end position="19"/>
    </location>
</feature>
<keyword evidence="3" id="KW-0732">Signal</keyword>
<proteinExistence type="inferred from homology"/>
<feature type="chain" id="PRO_5046821750" evidence="3">
    <location>
        <begin position="20"/>
        <end position="434"/>
    </location>
</feature>
<dbReference type="SUPFAM" id="SSF53850">
    <property type="entry name" value="Periplasmic binding protein-like II"/>
    <property type="match status" value="1"/>
</dbReference>
<comment type="similarity">
    <text evidence="2">Belongs to the bacterial solute-binding protein 1 family.</text>
</comment>
<dbReference type="PANTHER" id="PTHR43649">
    <property type="entry name" value="ARABINOSE-BINDING PROTEIN-RELATED"/>
    <property type="match status" value="1"/>
</dbReference>
<evidence type="ECO:0000313" key="5">
    <source>
        <dbReference type="Proteomes" id="UP001526246"/>
    </source>
</evidence>
<evidence type="ECO:0000313" key="4">
    <source>
        <dbReference type="EMBL" id="MCW3796596.1"/>
    </source>
</evidence>
<accession>A0ABT3JC00</accession>
<dbReference type="PROSITE" id="PS51257">
    <property type="entry name" value="PROKAR_LIPOPROTEIN"/>
    <property type="match status" value="1"/>
</dbReference>
<gene>
    <name evidence="4" type="ORF">OMW55_02070</name>
</gene>
<dbReference type="PANTHER" id="PTHR43649:SF12">
    <property type="entry name" value="DIACETYLCHITOBIOSE BINDING PROTEIN DASA"/>
    <property type="match status" value="1"/>
</dbReference>
<protein>
    <submittedName>
        <fullName evidence="4">Extracellular solute-binding protein</fullName>
    </submittedName>
</protein>
<dbReference type="Pfam" id="PF13416">
    <property type="entry name" value="SBP_bac_8"/>
    <property type="match status" value="1"/>
</dbReference>
<organism evidence="4 5">
    <name type="scientific">Sphingomonas arvum</name>
    <dbReference type="NCBI Taxonomy" id="2992113"/>
    <lineage>
        <taxon>Bacteria</taxon>
        <taxon>Pseudomonadati</taxon>
        <taxon>Pseudomonadota</taxon>
        <taxon>Alphaproteobacteria</taxon>
        <taxon>Sphingomonadales</taxon>
        <taxon>Sphingomonadaceae</taxon>
        <taxon>Sphingomonas</taxon>
    </lineage>
</organism>
<evidence type="ECO:0000256" key="3">
    <source>
        <dbReference type="SAM" id="SignalP"/>
    </source>
</evidence>
<dbReference type="InterPro" id="IPR006059">
    <property type="entry name" value="SBP"/>
</dbReference>
<comment type="caution">
    <text evidence="4">The sequence shown here is derived from an EMBL/GenBank/DDBJ whole genome shotgun (WGS) entry which is preliminary data.</text>
</comment>